<comment type="caution">
    <text evidence="1">The sequence shown here is derived from an EMBL/GenBank/DDBJ whole genome shotgun (WGS) entry which is preliminary data.</text>
</comment>
<dbReference type="RefSeq" id="WP_069729681.1">
    <property type="nucleotide sequence ID" value="NZ_JABWPE010000030.1"/>
</dbReference>
<organism evidence="1 2">
    <name type="scientific">Pantoea brenneri</name>
    <dbReference type="NCBI Taxonomy" id="472694"/>
    <lineage>
        <taxon>Bacteria</taxon>
        <taxon>Pseudomonadati</taxon>
        <taxon>Pseudomonadota</taxon>
        <taxon>Gammaproteobacteria</taxon>
        <taxon>Enterobacterales</taxon>
        <taxon>Erwiniaceae</taxon>
        <taxon>Pantoea</taxon>
    </lineage>
</organism>
<dbReference type="InterPro" id="IPR049911">
    <property type="entry name" value="GamL-like"/>
</dbReference>
<evidence type="ECO:0000313" key="1">
    <source>
        <dbReference type="EMBL" id="NUY98671.1"/>
    </source>
</evidence>
<gene>
    <name evidence="1" type="primary">gamL</name>
    <name evidence="1" type="ORF">HU668_19660</name>
</gene>
<dbReference type="AlphaFoldDB" id="A0A7Y6TTU5"/>
<protein>
    <submittedName>
        <fullName evidence="1">Host nuclease inhibitor GamL</fullName>
    </submittedName>
</protein>
<sequence>MMPYIQLERRRDELSAEELAIIKQEQWIDDETARLIQRFPPQLAGFRHWRQDPEVKACCEQAGADDVYQDFIWKLAFLQAQRNYTRCHADEPVLQPERPAGRNAVSSCRGTVRMHRGTAQ</sequence>
<dbReference type="Proteomes" id="UP000566985">
    <property type="component" value="Unassembled WGS sequence"/>
</dbReference>
<accession>A0A7Y6TTU5</accession>
<evidence type="ECO:0000313" key="2">
    <source>
        <dbReference type="Proteomes" id="UP000566985"/>
    </source>
</evidence>
<name>A0A7Y6TTU5_9GAMM</name>
<reference evidence="1 2" key="1">
    <citation type="submission" date="2020-05" db="EMBL/GenBank/DDBJ databases">
        <title>Whole Genome Sequences of Enterobacteriales Associated with the International Space Station.</title>
        <authorList>
            <person name="Bharadwaj A."/>
            <person name="Daudu R."/>
            <person name="Singh N."/>
            <person name="Wood J."/>
            <person name="Debieu M."/>
            <person name="Mason C."/>
            <person name="Wang C."/>
            <person name="Venkateswaran K."/>
        </authorList>
    </citation>
    <scope>NUCLEOTIDE SEQUENCE [LARGE SCALE GENOMIC DNA]</scope>
    <source>
        <strain evidence="1 2">IF5SW-B1</strain>
    </source>
</reference>
<dbReference type="GeneID" id="57347421"/>
<dbReference type="EMBL" id="JABWPM010000030">
    <property type="protein sequence ID" value="NUY98671.1"/>
    <property type="molecule type" value="Genomic_DNA"/>
</dbReference>
<proteinExistence type="predicted"/>
<dbReference type="NCBIfam" id="NF033500">
    <property type="entry name" value="phi80_GamL"/>
    <property type="match status" value="1"/>
</dbReference>